<dbReference type="InterPro" id="IPR013196">
    <property type="entry name" value="HTH_11"/>
</dbReference>
<evidence type="ECO:0000259" key="3">
    <source>
        <dbReference type="Pfam" id="PF25583"/>
    </source>
</evidence>
<dbReference type="InterPro" id="IPR057727">
    <property type="entry name" value="WCX_dom"/>
</dbReference>
<reference evidence="4 5" key="1">
    <citation type="submission" date="2023-07" db="EMBL/GenBank/DDBJ databases">
        <title>Sorghum-associated microbial communities from plants grown in Nebraska, USA.</title>
        <authorList>
            <person name="Schachtman D."/>
        </authorList>
    </citation>
    <scope>NUCLEOTIDE SEQUENCE [LARGE SCALE GENOMIC DNA]</scope>
    <source>
        <strain evidence="4 5">BE310</strain>
    </source>
</reference>
<organism evidence="4 5">
    <name type="scientific">Pelomonas aquatica</name>
    <dbReference type="NCBI Taxonomy" id="431058"/>
    <lineage>
        <taxon>Bacteria</taxon>
        <taxon>Pseudomonadati</taxon>
        <taxon>Pseudomonadota</taxon>
        <taxon>Betaproteobacteria</taxon>
        <taxon>Burkholderiales</taxon>
        <taxon>Sphaerotilaceae</taxon>
        <taxon>Roseateles</taxon>
    </lineage>
</organism>
<accession>A0ABU1ZAL2</accession>
<dbReference type="Proteomes" id="UP001180536">
    <property type="component" value="Unassembled WGS sequence"/>
</dbReference>
<dbReference type="PANTHER" id="PTHR34580:SF1">
    <property type="entry name" value="PROTEIN PAFC"/>
    <property type="match status" value="1"/>
</dbReference>
<dbReference type="Gene3D" id="1.10.10.10">
    <property type="entry name" value="Winged helix-like DNA-binding domain superfamily/Winged helix DNA-binding domain"/>
    <property type="match status" value="1"/>
</dbReference>
<dbReference type="InterPro" id="IPR051534">
    <property type="entry name" value="CBASS_pafABC_assoc_protein"/>
</dbReference>
<dbReference type="InterPro" id="IPR036390">
    <property type="entry name" value="WH_DNA-bd_sf"/>
</dbReference>
<keyword evidence="4" id="KW-0238">DNA-binding</keyword>
<feature type="domain" description="Helix-turn-helix type 11" evidence="1">
    <location>
        <begin position="5"/>
        <end position="58"/>
    </location>
</feature>
<dbReference type="RefSeq" id="WP_310344759.1">
    <property type="nucleotide sequence ID" value="NZ_JAVDXQ010000003.1"/>
</dbReference>
<proteinExistence type="predicted"/>
<gene>
    <name evidence="4" type="ORF">J2X16_002362</name>
</gene>
<evidence type="ECO:0000259" key="2">
    <source>
        <dbReference type="Pfam" id="PF13280"/>
    </source>
</evidence>
<dbReference type="GO" id="GO:0003677">
    <property type="term" value="F:DNA binding"/>
    <property type="evidence" value="ECO:0007669"/>
    <property type="project" value="UniProtKB-KW"/>
</dbReference>
<evidence type="ECO:0000313" key="4">
    <source>
        <dbReference type="EMBL" id="MDR7297015.1"/>
    </source>
</evidence>
<dbReference type="Pfam" id="PF25583">
    <property type="entry name" value="WCX"/>
    <property type="match status" value="1"/>
</dbReference>
<protein>
    <submittedName>
        <fullName evidence="4">DNA-binding transcriptional regulator YafY</fullName>
    </submittedName>
</protein>
<feature type="domain" description="WCX" evidence="3">
    <location>
        <begin position="234"/>
        <end position="318"/>
    </location>
</feature>
<dbReference type="PANTHER" id="PTHR34580">
    <property type="match status" value="1"/>
</dbReference>
<keyword evidence="5" id="KW-1185">Reference proteome</keyword>
<dbReference type="Pfam" id="PF08279">
    <property type="entry name" value="HTH_11"/>
    <property type="match status" value="1"/>
</dbReference>
<evidence type="ECO:0000259" key="1">
    <source>
        <dbReference type="Pfam" id="PF08279"/>
    </source>
</evidence>
<dbReference type="EMBL" id="JAVDXQ010000003">
    <property type="protein sequence ID" value="MDR7297015.1"/>
    <property type="molecule type" value="Genomic_DNA"/>
</dbReference>
<dbReference type="InterPro" id="IPR026881">
    <property type="entry name" value="WYL_dom"/>
</dbReference>
<feature type="domain" description="WYL" evidence="2">
    <location>
        <begin position="140"/>
        <end position="201"/>
    </location>
</feature>
<evidence type="ECO:0000313" key="5">
    <source>
        <dbReference type="Proteomes" id="UP001180536"/>
    </source>
</evidence>
<comment type="caution">
    <text evidence="4">The sequence shown here is derived from an EMBL/GenBank/DDBJ whole genome shotgun (WGS) entry which is preliminary data.</text>
</comment>
<sequence length="330" mass="35888">MRASRLLSILILLQLRPQITAPALAREFEVSVRTILRDIDELSAAGVPVYAERGRSGGFKLREGFATRLNGLLGDEAQALPLLGLPGAASELGLGGASQRLRLKLQSALPGDTAALAGRLQARLHVDPLDWYRGGEPAAHLPALAQAVLECRRVELRYLSWKGERQWKAEPLGLVLKGGSWYAVARAGARTLIMKVANIQSLSVGEESFERPADFDLSTWWQASLQRFERELRPEVAVLRITAEGRRRLAENGSYAAHAVAAAVAEKPPGERRWARVSLPIESVDQAARLVMSLAPEVEVVGPLAVRERVAVWAGELARCHAIASCATLQ</sequence>
<dbReference type="SUPFAM" id="SSF46785">
    <property type="entry name" value="Winged helix' DNA-binding domain"/>
    <property type="match status" value="1"/>
</dbReference>
<name>A0ABU1ZAL2_9BURK</name>
<dbReference type="Pfam" id="PF13280">
    <property type="entry name" value="WYL"/>
    <property type="match status" value="1"/>
</dbReference>
<dbReference type="InterPro" id="IPR036388">
    <property type="entry name" value="WH-like_DNA-bd_sf"/>
</dbReference>
<dbReference type="PROSITE" id="PS52050">
    <property type="entry name" value="WYL"/>
    <property type="match status" value="1"/>
</dbReference>